<keyword evidence="3" id="KW-0812">Transmembrane</keyword>
<keyword evidence="1" id="KW-0430">Lectin</keyword>
<dbReference type="Proteomes" id="UP000472276">
    <property type="component" value="Unassembled WGS sequence"/>
</dbReference>
<dbReference type="InterPro" id="IPR001304">
    <property type="entry name" value="C-type_lectin-like"/>
</dbReference>
<dbReference type="GeneID" id="120440743"/>
<keyword evidence="2" id="KW-0175">Coiled coil</keyword>
<keyword evidence="6" id="KW-1185">Reference proteome</keyword>
<dbReference type="RefSeq" id="XP_039469869.1">
    <property type="nucleotide sequence ID" value="XM_039613935.1"/>
</dbReference>
<dbReference type="Pfam" id="PF00059">
    <property type="entry name" value="Lectin_C"/>
    <property type="match status" value="1"/>
</dbReference>
<feature type="domain" description="C-type lectin" evidence="4">
    <location>
        <begin position="237"/>
        <end position="343"/>
    </location>
</feature>
<reference evidence="5" key="3">
    <citation type="submission" date="2025-09" db="UniProtKB">
        <authorList>
            <consortium name="Ensembl"/>
        </authorList>
    </citation>
    <scope>IDENTIFICATION</scope>
</reference>
<evidence type="ECO:0000259" key="4">
    <source>
        <dbReference type="PROSITE" id="PS50041"/>
    </source>
</evidence>
<evidence type="ECO:0000313" key="5">
    <source>
        <dbReference type="Ensembl" id="ENSOABP00000067785.1"/>
    </source>
</evidence>
<proteinExistence type="predicted"/>
<reference evidence="5" key="2">
    <citation type="submission" date="2025-08" db="UniProtKB">
        <authorList>
            <consortium name="Ensembl"/>
        </authorList>
    </citation>
    <scope>IDENTIFICATION</scope>
</reference>
<keyword evidence="3" id="KW-1133">Transmembrane helix</keyword>
<gene>
    <name evidence="5" type="primary">LOC120440743</name>
</gene>
<dbReference type="InterPro" id="IPR016187">
    <property type="entry name" value="CTDL_fold"/>
</dbReference>
<organism evidence="5 6">
    <name type="scientific">Oreochromis aureus</name>
    <name type="common">Israeli tilapia</name>
    <name type="synonym">Chromis aureus</name>
    <dbReference type="NCBI Taxonomy" id="47969"/>
    <lineage>
        <taxon>Eukaryota</taxon>
        <taxon>Metazoa</taxon>
        <taxon>Chordata</taxon>
        <taxon>Craniata</taxon>
        <taxon>Vertebrata</taxon>
        <taxon>Euteleostomi</taxon>
        <taxon>Actinopterygii</taxon>
        <taxon>Neopterygii</taxon>
        <taxon>Teleostei</taxon>
        <taxon>Neoteleostei</taxon>
        <taxon>Acanthomorphata</taxon>
        <taxon>Ovalentaria</taxon>
        <taxon>Cichlomorphae</taxon>
        <taxon>Cichliformes</taxon>
        <taxon>Cichlidae</taxon>
        <taxon>African cichlids</taxon>
        <taxon>Pseudocrenilabrinae</taxon>
        <taxon>Oreochromini</taxon>
        <taxon>Oreochromis</taxon>
    </lineage>
</organism>
<feature type="coiled-coil region" evidence="2">
    <location>
        <begin position="115"/>
        <end position="233"/>
    </location>
</feature>
<evidence type="ECO:0000256" key="3">
    <source>
        <dbReference type="SAM" id="Phobius"/>
    </source>
</evidence>
<dbReference type="CDD" id="cd03590">
    <property type="entry name" value="CLECT_DC-SIGN_like"/>
    <property type="match status" value="1"/>
</dbReference>
<protein>
    <recommendedName>
        <fullName evidence="4">C-type lectin domain-containing protein</fullName>
    </recommendedName>
</protein>
<dbReference type="InterPro" id="IPR050111">
    <property type="entry name" value="C-type_lectin/snaclec_domain"/>
</dbReference>
<dbReference type="InterPro" id="IPR016186">
    <property type="entry name" value="C-type_lectin-like/link_sf"/>
</dbReference>
<dbReference type="PROSITE" id="PS50041">
    <property type="entry name" value="C_TYPE_LECTIN_2"/>
    <property type="match status" value="1"/>
</dbReference>
<evidence type="ECO:0000256" key="1">
    <source>
        <dbReference type="ARBA" id="ARBA00022734"/>
    </source>
</evidence>
<evidence type="ECO:0000313" key="6">
    <source>
        <dbReference type="Proteomes" id="UP000472276"/>
    </source>
</evidence>
<dbReference type="Gene3D" id="3.10.100.10">
    <property type="entry name" value="Mannose-Binding Protein A, subunit A"/>
    <property type="match status" value="1"/>
</dbReference>
<name>A0AAZ1XJL8_OREAU</name>
<accession>A0AAZ1XJL8</accession>
<evidence type="ECO:0000256" key="2">
    <source>
        <dbReference type="SAM" id="Coils"/>
    </source>
</evidence>
<dbReference type="KEGG" id="oau:120440743"/>
<dbReference type="Gene3D" id="1.20.5.400">
    <property type="match status" value="3"/>
</dbReference>
<dbReference type="InterPro" id="IPR033989">
    <property type="entry name" value="CD209-like_CTLD"/>
</dbReference>
<dbReference type="PANTHER" id="PTHR22803">
    <property type="entry name" value="MANNOSE, PHOSPHOLIPASE, LECTIN RECEPTOR RELATED"/>
    <property type="match status" value="1"/>
</dbReference>
<dbReference type="AlphaFoldDB" id="A0AAZ1XJL8"/>
<dbReference type="Ensembl" id="ENSOABT00000062696.1">
    <property type="protein sequence ID" value="ENSOABP00000067785.1"/>
    <property type="gene ID" value="ENSOABG00000027442.1"/>
</dbReference>
<dbReference type="SMART" id="SM00034">
    <property type="entry name" value="CLECT"/>
    <property type="match status" value="1"/>
</dbReference>
<reference evidence="6" key="1">
    <citation type="submission" date="2020-03" db="EMBL/GenBank/DDBJ databases">
        <title>Evolution of repeat sequences and sex chromosomes of tilapia species revealed by chromosome-level genomes.</title>
        <authorList>
            <person name="Xu L."/>
            <person name="Tao W."/>
            <person name="Wang D."/>
            <person name="Zhou Q."/>
        </authorList>
    </citation>
    <scope>NUCLEOTIDE SEQUENCE [LARGE SCALE GENOMIC DNA]</scope>
    <source>
        <strain evidence="6">Israel</strain>
    </source>
</reference>
<sequence length="358" mass="41633">MDQAYMGMEDVSGSNIKLRRLVETSEDNSIDDEMSQTVQCETTGLGLPGSEFVKKSYCRAAVILLGLLCLFLLIGSITVVFLFTQGKSQWEMDTVLLHRLYNNLTSERNQLLTSYNNLTIKREQLLTSYNNLKTEKDQLLTSYNNLTIEREQLLTSYNNLKTEKDQLLTSYNNLTTEREQLLTSYNNLKTEKNQLLTSYNNKVKERDQLQTRFEDMTKNRDYLQRKLQDCRENWVAFSNSLYQVSSVRKSWEESRQDCLQKGADLMIINSREEQNFVNQFKKNLWIGLTDSQTEGTWKWVDGTRTSTSYWNRRNGEPNGGTQQNCGEIDNYNAEDSWNDAPCSNGQFWCWFPAKSLMG</sequence>
<dbReference type="SUPFAM" id="SSF56436">
    <property type="entry name" value="C-type lectin-like"/>
    <property type="match status" value="1"/>
</dbReference>
<dbReference type="GO" id="GO:0030246">
    <property type="term" value="F:carbohydrate binding"/>
    <property type="evidence" value="ECO:0007669"/>
    <property type="project" value="UniProtKB-KW"/>
</dbReference>
<feature type="transmembrane region" description="Helical" evidence="3">
    <location>
        <begin position="60"/>
        <end position="83"/>
    </location>
</feature>
<keyword evidence="3" id="KW-0472">Membrane</keyword>